<reference evidence="2 3" key="1">
    <citation type="submission" date="2017-06" db="EMBL/GenBank/DDBJ databases">
        <authorList>
            <person name="Kim H.J."/>
            <person name="Triplett B.A."/>
        </authorList>
    </citation>
    <scope>NUCLEOTIDE SEQUENCE [LARGE SCALE GENOMIC DNA]</scope>
    <source>
        <strain evidence="2 3">CGMCC 4.5593</strain>
    </source>
</reference>
<dbReference type="AlphaFoldDB" id="A0A239NN34"/>
<dbReference type="EMBL" id="FZPH01000009">
    <property type="protein sequence ID" value="SNT55509.1"/>
    <property type="molecule type" value="Genomic_DNA"/>
</dbReference>
<evidence type="ECO:0000313" key="2">
    <source>
        <dbReference type="EMBL" id="SNT55509.1"/>
    </source>
</evidence>
<accession>A0A239NN34</accession>
<evidence type="ECO:0000313" key="3">
    <source>
        <dbReference type="Proteomes" id="UP000198362"/>
    </source>
</evidence>
<keyword evidence="3" id="KW-1185">Reference proteome</keyword>
<organism evidence="2 3">
    <name type="scientific">Asanoa hainanensis</name>
    <dbReference type="NCBI Taxonomy" id="560556"/>
    <lineage>
        <taxon>Bacteria</taxon>
        <taxon>Bacillati</taxon>
        <taxon>Actinomycetota</taxon>
        <taxon>Actinomycetes</taxon>
        <taxon>Micromonosporales</taxon>
        <taxon>Micromonosporaceae</taxon>
        <taxon>Asanoa</taxon>
    </lineage>
</organism>
<gene>
    <name evidence="2" type="ORF">SAMN05421812_109230</name>
</gene>
<sequence>MPTIEVALFAACRHPQHSPPTKTATNDEKTPEDTNRDRSWDGRLSDPTPFTLAGLTNGQLRLENDVTVLVVLRIRRLL</sequence>
<feature type="compositionally biased region" description="Basic and acidic residues" evidence="1">
    <location>
        <begin position="25"/>
        <end position="44"/>
    </location>
</feature>
<protein>
    <submittedName>
        <fullName evidence="2">Uncharacterized protein</fullName>
    </submittedName>
</protein>
<dbReference type="Proteomes" id="UP000198362">
    <property type="component" value="Unassembled WGS sequence"/>
</dbReference>
<feature type="region of interest" description="Disordered" evidence="1">
    <location>
        <begin position="9"/>
        <end position="47"/>
    </location>
</feature>
<proteinExistence type="predicted"/>
<evidence type="ECO:0000256" key="1">
    <source>
        <dbReference type="SAM" id="MobiDB-lite"/>
    </source>
</evidence>
<name>A0A239NN34_9ACTN</name>